<evidence type="ECO:0000256" key="3">
    <source>
        <dbReference type="ARBA" id="ARBA00023125"/>
    </source>
</evidence>
<comment type="similarity">
    <text evidence="1">Belongs to the transposase 11 family.</text>
</comment>
<dbReference type="GO" id="GO:0003677">
    <property type="term" value="F:DNA binding"/>
    <property type="evidence" value="ECO:0007669"/>
    <property type="project" value="UniProtKB-KW"/>
</dbReference>
<reference evidence="7 8" key="1">
    <citation type="submission" date="2018-08" db="EMBL/GenBank/DDBJ databases">
        <title>A genome reference for cultivated species of the human gut microbiota.</title>
        <authorList>
            <person name="Zou Y."/>
            <person name="Xue W."/>
            <person name="Luo G."/>
        </authorList>
    </citation>
    <scope>NUCLEOTIDE SEQUENCE [LARGE SCALE GENOMIC DNA]</scope>
    <source>
        <strain evidence="7 8">AF43-2</strain>
    </source>
</reference>
<evidence type="ECO:0000313" key="8">
    <source>
        <dbReference type="Proteomes" id="UP000284562"/>
    </source>
</evidence>
<dbReference type="AlphaFoldDB" id="A0AA93BLK8"/>
<gene>
    <name evidence="7" type="ORF">DW064_16025</name>
</gene>
<keyword evidence="4" id="KW-0233">DNA recombination</keyword>
<dbReference type="Pfam" id="PF14294">
    <property type="entry name" value="DUF4372"/>
    <property type="match status" value="1"/>
</dbReference>
<name>A0AA93BLK8_9BACT</name>
<dbReference type="SUPFAM" id="SSF53098">
    <property type="entry name" value="Ribonuclease H-like"/>
    <property type="match status" value="1"/>
</dbReference>
<protein>
    <submittedName>
        <fullName evidence="7">IS4 family transposase</fullName>
    </submittedName>
</protein>
<dbReference type="NCBIfam" id="NF033592">
    <property type="entry name" value="transpos_IS4_1"/>
    <property type="match status" value="1"/>
</dbReference>
<evidence type="ECO:0000313" key="7">
    <source>
        <dbReference type="EMBL" id="RHK43535.1"/>
    </source>
</evidence>
<dbReference type="Proteomes" id="UP000284562">
    <property type="component" value="Unassembled WGS sequence"/>
</dbReference>
<dbReference type="InterPro" id="IPR012337">
    <property type="entry name" value="RNaseH-like_sf"/>
</dbReference>
<feature type="domain" description="Transposase IS4-like" evidence="5">
    <location>
        <begin position="124"/>
        <end position="335"/>
    </location>
</feature>
<keyword evidence="3" id="KW-0238">DNA-binding</keyword>
<dbReference type="InterPro" id="IPR002559">
    <property type="entry name" value="Transposase_11"/>
</dbReference>
<dbReference type="PANTHER" id="PTHR33258">
    <property type="entry name" value="TRANSPOSASE INSL FOR INSERTION SEQUENCE ELEMENT IS186A-RELATED"/>
    <property type="match status" value="1"/>
</dbReference>
<dbReference type="PANTHER" id="PTHR33258:SF1">
    <property type="entry name" value="TRANSPOSASE INSL FOR INSERTION SEQUENCE ELEMENT IS186A-RELATED"/>
    <property type="match status" value="1"/>
</dbReference>
<evidence type="ECO:0000256" key="4">
    <source>
        <dbReference type="ARBA" id="ARBA00023172"/>
    </source>
</evidence>
<dbReference type="GO" id="GO:0006313">
    <property type="term" value="P:DNA transposition"/>
    <property type="evidence" value="ECO:0007669"/>
    <property type="project" value="InterPro"/>
</dbReference>
<organism evidence="7 8">
    <name type="scientific">Segatella copri</name>
    <dbReference type="NCBI Taxonomy" id="165179"/>
    <lineage>
        <taxon>Bacteria</taxon>
        <taxon>Pseudomonadati</taxon>
        <taxon>Bacteroidota</taxon>
        <taxon>Bacteroidia</taxon>
        <taxon>Bacteroidales</taxon>
        <taxon>Prevotellaceae</taxon>
        <taxon>Segatella</taxon>
    </lineage>
</organism>
<keyword evidence="2" id="KW-0815">Transposition</keyword>
<dbReference type="InterPro" id="IPR047952">
    <property type="entry name" value="Transpos_IS4"/>
</dbReference>
<dbReference type="EMBL" id="QRNN01000170">
    <property type="protein sequence ID" value="RHK43535.1"/>
    <property type="molecule type" value="Genomic_DNA"/>
</dbReference>
<dbReference type="InterPro" id="IPR025399">
    <property type="entry name" value="DUF4372"/>
</dbReference>
<dbReference type="GO" id="GO:0004803">
    <property type="term" value="F:transposase activity"/>
    <property type="evidence" value="ECO:0007669"/>
    <property type="project" value="InterPro"/>
</dbReference>
<evidence type="ECO:0000259" key="6">
    <source>
        <dbReference type="Pfam" id="PF14294"/>
    </source>
</evidence>
<evidence type="ECO:0000256" key="1">
    <source>
        <dbReference type="ARBA" id="ARBA00010075"/>
    </source>
</evidence>
<sequence length="390" mass="45958">MNQGKYIFSQICDFLPKTQFDWFVKKYQGNKYVKKFTCWNHLLVMIFAQLTHRESLRDLIATLNAHKTKFNRLGFGTSVTRSNLSKANEQREAKIFEDMAYHMVKTARDLRIGLVDKDFFYEGNVYAFDSTTISLCLNVFWWSKLHHDKGGVKMHTLYDVKTDIPSFFLITNADLYDSKVMNEIPYEPGALYIFDRAYMDTEQLAIINTIKAFFVVREKRRMSYTVIGDKQYNNPITGVMADQTIQFSGYKTRKQYSSPMRRITFYDKEGNRTFVFYTNNTILSAEDIALAYKYRWRVELFFKWMKQHLHVKEFYGTTENAVKIQLYSAIIAYCLVAIVERKMKLNMEMYDLLRILSVSLLDRTPLVDLLGKSKPAEKLQTVRELSLKFI</sequence>
<comment type="caution">
    <text evidence="7">The sequence shown here is derived from an EMBL/GenBank/DDBJ whole genome shotgun (WGS) entry which is preliminary data.</text>
</comment>
<evidence type="ECO:0000259" key="5">
    <source>
        <dbReference type="Pfam" id="PF01609"/>
    </source>
</evidence>
<evidence type="ECO:0000256" key="2">
    <source>
        <dbReference type="ARBA" id="ARBA00022578"/>
    </source>
</evidence>
<accession>A0AA93BLK8</accession>
<dbReference type="Pfam" id="PF01609">
    <property type="entry name" value="DDE_Tnp_1"/>
    <property type="match status" value="1"/>
</dbReference>
<feature type="domain" description="DUF4372" evidence="6">
    <location>
        <begin position="4"/>
        <end position="75"/>
    </location>
</feature>
<proteinExistence type="inferred from homology"/>